<dbReference type="AlphaFoldDB" id="A0A9P0PY21"/>
<evidence type="ECO:0000313" key="1">
    <source>
        <dbReference type="EMBL" id="CAH2001498.1"/>
    </source>
</evidence>
<organism evidence="1 2">
    <name type="scientific">Acanthoscelides obtectus</name>
    <name type="common">Bean weevil</name>
    <name type="synonym">Bruchus obtectus</name>
    <dbReference type="NCBI Taxonomy" id="200917"/>
    <lineage>
        <taxon>Eukaryota</taxon>
        <taxon>Metazoa</taxon>
        <taxon>Ecdysozoa</taxon>
        <taxon>Arthropoda</taxon>
        <taxon>Hexapoda</taxon>
        <taxon>Insecta</taxon>
        <taxon>Pterygota</taxon>
        <taxon>Neoptera</taxon>
        <taxon>Endopterygota</taxon>
        <taxon>Coleoptera</taxon>
        <taxon>Polyphaga</taxon>
        <taxon>Cucujiformia</taxon>
        <taxon>Chrysomeloidea</taxon>
        <taxon>Chrysomelidae</taxon>
        <taxon>Bruchinae</taxon>
        <taxon>Bruchini</taxon>
        <taxon>Acanthoscelides</taxon>
    </lineage>
</organism>
<gene>
    <name evidence="1" type="ORF">ACAOBT_LOCUS26234</name>
</gene>
<protein>
    <submittedName>
        <fullName evidence="1">Uncharacterized protein</fullName>
    </submittedName>
</protein>
<reference evidence="1" key="1">
    <citation type="submission" date="2022-03" db="EMBL/GenBank/DDBJ databases">
        <authorList>
            <person name="Sayadi A."/>
        </authorList>
    </citation>
    <scope>NUCLEOTIDE SEQUENCE</scope>
</reference>
<comment type="caution">
    <text evidence="1">The sequence shown here is derived from an EMBL/GenBank/DDBJ whole genome shotgun (WGS) entry which is preliminary data.</text>
</comment>
<dbReference type="Proteomes" id="UP001152888">
    <property type="component" value="Unassembled WGS sequence"/>
</dbReference>
<evidence type="ECO:0000313" key="2">
    <source>
        <dbReference type="Proteomes" id="UP001152888"/>
    </source>
</evidence>
<accession>A0A9P0PY21</accession>
<sequence>MIYPVFLLPVTYGFVTDHYLQVRTRVEMILDKRRTNKIPLRLLHMIAMLIPNLFQTLKVNQRKNPKETFRNKNR</sequence>
<keyword evidence="2" id="KW-1185">Reference proteome</keyword>
<dbReference type="EMBL" id="CAKOFQ010007451">
    <property type="protein sequence ID" value="CAH2001498.1"/>
    <property type="molecule type" value="Genomic_DNA"/>
</dbReference>
<name>A0A9P0PY21_ACAOB</name>
<proteinExistence type="predicted"/>